<sequence>MASNACLCGAIPNKTRDPESIYCSTTCARADSLAALTAPEELTYTRASHYRRVSSKQELHVQASSKSSKDGKGSKEIDVNKDVDSQSSSSKKSATRKSHWKKARQMLFGSPGTPEESGVEEKKLKGRILRRKSKSYSILNPSRQARSPPKQPQLGQPKLKLKPVTRQRTCSSEEELKPPPLPPKQAKLPLGARHKRVPAIIKIPGRDVDYTHSRNASTASEAQTTASSANTTTTFQTDTTATTAPSSIVLDTPLISPKKFGAHSTHGSHGSSASHVSCGSHKRQSIASRISHPRHSPESTPIANKVETTPVISPKIFGPQQRESFGSRITNSPESTATPTGLALGTVDNTGTPTPAPVISFNDMDDSLVRSPSSNTVALNRARSKALRDRAKRLSLAKSSNNLQVASNQSLTKTLQQSQSCSTFRSATTSTSKQTFESAFDGTNPADYSPSPTWEYDDIYNSNSHISLDNGNGNEDRVNGNAAGIMPLQSIREYSPIKESHEPLANKESPPKEASPPLVDYDLDWYIQHSQSYKSIKIAPPPAPPVAQSIAPKSAPPSPSDPNATFSKMSNTNHAEQNELEDLDDSMKQALLMADDILAFS</sequence>
<keyword evidence="3" id="KW-1185">Reference proteome</keyword>
<evidence type="ECO:0000313" key="2">
    <source>
        <dbReference type="EMBL" id="EOR01072.1"/>
    </source>
</evidence>
<feature type="region of interest" description="Disordered" evidence="1">
    <location>
        <begin position="211"/>
        <end position="240"/>
    </location>
</feature>
<feature type="compositionally biased region" description="Polar residues" evidence="1">
    <location>
        <begin position="323"/>
        <end position="339"/>
    </location>
</feature>
<feature type="compositionally biased region" description="Low complexity" evidence="1">
    <location>
        <begin position="262"/>
        <end position="279"/>
    </location>
</feature>
<dbReference type="KEGG" id="wic:J056_004393"/>
<dbReference type="Proteomes" id="UP000014064">
    <property type="component" value="Unassembled WGS sequence"/>
</dbReference>
<dbReference type="EMBL" id="KE007231">
    <property type="protein sequence ID" value="EOR01072.1"/>
    <property type="molecule type" value="Genomic_DNA"/>
</dbReference>
<name>R9AFX3_WALI9</name>
<feature type="compositionally biased region" description="Basic residues" evidence="1">
    <location>
        <begin position="93"/>
        <end position="104"/>
    </location>
</feature>
<feature type="compositionally biased region" description="Low complexity" evidence="1">
    <location>
        <begin position="216"/>
        <end position="240"/>
    </location>
</feature>
<feature type="region of interest" description="Disordered" evidence="1">
    <location>
        <begin position="536"/>
        <end position="587"/>
    </location>
</feature>
<feature type="compositionally biased region" description="Polar residues" evidence="1">
    <location>
        <begin position="135"/>
        <end position="145"/>
    </location>
</feature>
<feature type="compositionally biased region" description="Basic and acidic residues" evidence="1">
    <location>
        <begin position="67"/>
        <end position="84"/>
    </location>
</feature>
<feature type="compositionally biased region" description="Polar residues" evidence="1">
    <location>
        <begin position="565"/>
        <end position="575"/>
    </location>
</feature>
<dbReference type="AlphaFoldDB" id="R9AFX3"/>
<feature type="compositionally biased region" description="Basic residues" evidence="1">
    <location>
        <begin position="124"/>
        <end position="134"/>
    </location>
</feature>
<reference evidence="3" key="1">
    <citation type="journal article" date="2013" name="BMC Genomics">
        <title>Genome and transcriptome sequencing of the halophilic fungus Wallemia ichthyophaga: haloadaptations present and absent.</title>
        <authorList>
            <person name="Zajc J."/>
            <person name="Liu Y."/>
            <person name="Dai W."/>
            <person name="Yang Z."/>
            <person name="Hu J."/>
            <person name="Gostincar C."/>
            <person name="Gunde-Cimerman N."/>
        </authorList>
    </citation>
    <scope>NUCLEOTIDE SEQUENCE [LARGE SCALE GENOMIC DNA]</scope>
    <source>
        <strain evidence="3">EXF-994 / CBS 113033</strain>
    </source>
</reference>
<organism evidence="2 3">
    <name type="scientific">Wallemia ichthyophaga (strain EXF-994 / CBS 113033)</name>
    <dbReference type="NCBI Taxonomy" id="1299270"/>
    <lineage>
        <taxon>Eukaryota</taxon>
        <taxon>Fungi</taxon>
        <taxon>Dikarya</taxon>
        <taxon>Basidiomycota</taxon>
        <taxon>Wallemiomycotina</taxon>
        <taxon>Wallemiomycetes</taxon>
        <taxon>Wallemiales</taxon>
        <taxon>Wallemiaceae</taxon>
        <taxon>Wallemia</taxon>
    </lineage>
</organism>
<evidence type="ECO:0000256" key="1">
    <source>
        <dbReference type="SAM" id="MobiDB-lite"/>
    </source>
</evidence>
<feature type="region of interest" description="Disordered" evidence="1">
    <location>
        <begin position="259"/>
        <end position="303"/>
    </location>
</feature>
<dbReference type="GeneID" id="20377345"/>
<dbReference type="OMA" id="CSTTCAR"/>
<gene>
    <name evidence="2" type="ORF">J056_004393</name>
</gene>
<dbReference type="HOGENOM" id="CLU_534427_0_0_1"/>
<feature type="region of interest" description="Disordered" evidence="1">
    <location>
        <begin position="52"/>
        <end position="188"/>
    </location>
</feature>
<evidence type="ECO:0000313" key="3">
    <source>
        <dbReference type="Proteomes" id="UP000014064"/>
    </source>
</evidence>
<dbReference type="RefSeq" id="XP_009267863.1">
    <property type="nucleotide sequence ID" value="XM_009269588.1"/>
</dbReference>
<proteinExistence type="predicted"/>
<feature type="region of interest" description="Disordered" evidence="1">
    <location>
        <begin position="323"/>
        <end position="350"/>
    </location>
</feature>
<accession>R9AFX3</accession>
<protein>
    <submittedName>
        <fullName evidence="2">Uncharacterized protein</fullName>
    </submittedName>
</protein>